<accession>A0ABV8PV99</accession>
<protein>
    <recommendedName>
        <fullName evidence="4">Phage integrase family protein</fullName>
    </recommendedName>
</protein>
<gene>
    <name evidence="2" type="ORF">ACFOW1_01725</name>
</gene>
<dbReference type="SUPFAM" id="SSF56349">
    <property type="entry name" value="DNA breaking-rejoining enzymes"/>
    <property type="match status" value="1"/>
</dbReference>
<dbReference type="Gene3D" id="1.10.443.10">
    <property type="entry name" value="Intergrase catalytic core"/>
    <property type="match status" value="1"/>
</dbReference>
<evidence type="ECO:0008006" key="4">
    <source>
        <dbReference type="Google" id="ProtNLM"/>
    </source>
</evidence>
<keyword evidence="1" id="KW-0233">DNA recombination</keyword>
<name>A0ABV8PV99_9BACT</name>
<proteinExistence type="predicted"/>
<evidence type="ECO:0000256" key="1">
    <source>
        <dbReference type="ARBA" id="ARBA00023172"/>
    </source>
</evidence>
<organism evidence="2 3">
    <name type="scientific">Parasediminibacterium paludis</name>
    <dbReference type="NCBI Taxonomy" id="908966"/>
    <lineage>
        <taxon>Bacteria</taxon>
        <taxon>Pseudomonadati</taxon>
        <taxon>Bacteroidota</taxon>
        <taxon>Chitinophagia</taxon>
        <taxon>Chitinophagales</taxon>
        <taxon>Chitinophagaceae</taxon>
        <taxon>Parasediminibacterium</taxon>
    </lineage>
</organism>
<evidence type="ECO:0000313" key="3">
    <source>
        <dbReference type="Proteomes" id="UP001595906"/>
    </source>
</evidence>
<dbReference type="RefSeq" id="WP_379011858.1">
    <property type="nucleotide sequence ID" value="NZ_JBHSDC010000002.1"/>
</dbReference>
<dbReference type="InterPro" id="IPR011010">
    <property type="entry name" value="DNA_brk_join_enz"/>
</dbReference>
<sequence>MCEKGVDIYKLKDFAGHNNIKTTEIYLHLSKESLVQNIEWADALIGKALSSTEMVHELAY</sequence>
<dbReference type="EMBL" id="JBHSDC010000002">
    <property type="protein sequence ID" value="MFC4230591.1"/>
    <property type="molecule type" value="Genomic_DNA"/>
</dbReference>
<evidence type="ECO:0000313" key="2">
    <source>
        <dbReference type="EMBL" id="MFC4230591.1"/>
    </source>
</evidence>
<keyword evidence="3" id="KW-1185">Reference proteome</keyword>
<dbReference type="InterPro" id="IPR013762">
    <property type="entry name" value="Integrase-like_cat_sf"/>
</dbReference>
<dbReference type="Proteomes" id="UP001595906">
    <property type="component" value="Unassembled WGS sequence"/>
</dbReference>
<reference evidence="3" key="1">
    <citation type="journal article" date="2019" name="Int. J. Syst. Evol. Microbiol.">
        <title>The Global Catalogue of Microorganisms (GCM) 10K type strain sequencing project: providing services to taxonomists for standard genome sequencing and annotation.</title>
        <authorList>
            <consortium name="The Broad Institute Genomics Platform"/>
            <consortium name="The Broad Institute Genome Sequencing Center for Infectious Disease"/>
            <person name="Wu L."/>
            <person name="Ma J."/>
        </authorList>
    </citation>
    <scope>NUCLEOTIDE SEQUENCE [LARGE SCALE GENOMIC DNA]</scope>
    <source>
        <strain evidence="3">CECT 8010</strain>
    </source>
</reference>
<comment type="caution">
    <text evidence="2">The sequence shown here is derived from an EMBL/GenBank/DDBJ whole genome shotgun (WGS) entry which is preliminary data.</text>
</comment>